<proteinExistence type="predicted"/>
<evidence type="ECO:0000256" key="1">
    <source>
        <dbReference type="SAM" id="Phobius"/>
    </source>
</evidence>
<keyword evidence="4" id="KW-1185">Reference proteome</keyword>
<comment type="caution">
    <text evidence="3">The sequence shown here is derived from an EMBL/GenBank/DDBJ whole genome shotgun (WGS) entry which is preliminary data.</text>
</comment>
<dbReference type="InterPro" id="IPR001633">
    <property type="entry name" value="EAL_dom"/>
</dbReference>
<dbReference type="PROSITE" id="PS50883">
    <property type="entry name" value="EAL"/>
    <property type="match status" value="1"/>
</dbReference>
<feature type="transmembrane region" description="Helical" evidence="1">
    <location>
        <begin position="281"/>
        <end position="297"/>
    </location>
</feature>
<protein>
    <recommendedName>
        <fullName evidence="2">EAL domain-containing protein</fullName>
    </recommendedName>
</protein>
<reference evidence="4" key="1">
    <citation type="journal article" date="2019" name="Int. J. Syst. Evol. Microbiol.">
        <title>The Global Catalogue of Microorganisms (GCM) 10K type strain sequencing project: providing services to taxonomists for standard genome sequencing and annotation.</title>
        <authorList>
            <consortium name="The Broad Institute Genomics Platform"/>
            <consortium name="The Broad Institute Genome Sequencing Center for Infectious Disease"/>
            <person name="Wu L."/>
            <person name="Ma J."/>
        </authorList>
    </citation>
    <scope>NUCLEOTIDE SEQUENCE [LARGE SCALE GENOMIC DNA]</scope>
    <source>
        <strain evidence="4">JCM 17564</strain>
    </source>
</reference>
<dbReference type="InterPro" id="IPR050706">
    <property type="entry name" value="Cyclic-di-GMP_PDE-like"/>
</dbReference>
<dbReference type="RefSeq" id="WP_344697207.1">
    <property type="nucleotide sequence ID" value="NZ_BAABBR010000001.1"/>
</dbReference>
<dbReference type="InterPro" id="IPR035919">
    <property type="entry name" value="EAL_sf"/>
</dbReference>
<keyword evidence="1" id="KW-0812">Transmembrane</keyword>
<dbReference type="Proteomes" id="UP001424459">
    <property type="component" value="Unassembled WGS sequence"/>
</dbReference>
<dbReference type="Pfam" id="PF00563">
    <property type="entry name" value="EAL"/>
    <property type="match status" value="1"/>
</dbReference>
<sequence length="744" mass="81075">MLWTTLASILFGVLGIGSIAEDALRAARNSTHLNKASGDIVFVGVDDQSLSKIGKWPWNRELQAKMIDQATQAGADRIFMDIIYDSPGSPREDDAFEGALKRSGRVTLADRAEIGPNMQKANAIEPIKRFSRWTNLANITAYYNYQNAIWQLHYYALKGDTKQPGFAAALAHHPLDRSDTFRIDYSTSPFTVPYLSASDLLNGKAKGRLAGKAVIIGLNADQLGDQYWIPGYGRMAGSYVQILGAETLKRGSPVELGWLLPLLLALGTAVVAIFRARGIRQGLILSCFGIALLVGPIPFEQNLIFVDITPALLALIVVGSNLAMRTWRQRGLVNAESGLPNLTALRALKSGDGTALVVARVHNHSELRAALSESEQRDADGQIVARLNASGSTKLYQGEDGTFVWMTTSASTIGNHLEALHSMFRSPISVKGRQIDVALSFGVELGTGRSTSNRLASAVLAADEAWTEGLRWKLHDPARQEEMNWRVSLLGELDQAIDNGEVWLAYQPQLEIGTGRIIGAEALARWTHPQKGPISPTEFITAAEQNGRIGKLTDFVLDRAISSAAAINRRGVPFQVAVNLSARLLTDRELLARIEKMLESHGLDPARLTLELTETASLQDADSGLATLDALRRNGVRIAIDDYGTGLSTLDYLKKIPANEIKIDQSFVKAMRVNRSDLIMVQSTIALAHSLGRSVVAEGVEDKQCLDELTRMGCDVAQGFAIGRPMGVRELVQRLQVRSTRQVA</sequence>
<keyword evidence="1" id="KW-0472">Membrane</keyword>
<dbReference type="SMART" id="SM01080">
    <property type="entry name" value="CHASE2"/>
    <property type="match status" value="1"/>
</dbReference>
<dbReference type="Gene3D" id="3.20.20.450">
    <property type="entry name" value="EAL domain"/>
    <property type="match status" value="1"/>
</dbReference>
<evidence type="ECO:0000259" key="2">
    <source>
        <dbReference type="PROSITE" id="PS50883"/>
    </source>
</evidence>
<dbReference type="SUPFAM" id="SSF141868">
    <property type="entry name" value="EAL domain-like"/>
    <property type="match status" value="1"/>
</dbReference>
<feature type="transmembrane region" description="Helical" evidence="1">
    <location>
        <begin position="303"/>
        <end position="324"/>
    </location>
</feature>
<dbReference type="InterPro" id="IPR007890">
    <property type="entry name" value="CHASE2"/>
</dbReference>
<dbReference type="Pfam" id="PF05226">
    <property type="entry name" value="CHASE2"/>
    <property type="match status" value="1"/>
</dbReference>
<gene>
    <name evidence="3" type="ORF">GCM10022281_22760</name>
</gene>
<feature type="domain" description="EAL" evidence="2">
    <location>
        <begin position="486"/>
        <end position="739"/>
    </location>
</feature>
<feature type="transmembrane region" description="Helical" evidence="1">
    <location>
        <begin position="256"/>
        <end position="274"/>
    </location>
</feature>
<organism evidence="3 4">
    <name type="scientific">Sphingomonas rosea</name>
    <dbReference type="NCBI Taxonomy" id="335605"/>
    <lineage>
        <taxon>Bacteria</taxon>
        <taxon>Pseudomonadati</taxon>
        <taxon>Pseudomonadota</taxon>
        <taxon>Alphaproteobacteria</taxon>
        <taxon>Sphingomonadales</taxon>
        <taxon>Sphingomonadaceae</taxon>
        <taxon>Sphingomonas</taxon>
    </lineage>
</organism>
<dbReference type="CDD" id="cd01948">
    <property type="entry name" value="EAL"/>
    <property type="match status" value="1"/>
</dbReference>
<evidence type="ECO:0000313" key="3">
    <source>
        <dbReference type="EMBL" id="GAA4041224.1"/>
    </source>
</evidence>
<dbReference type="PANTHER" id="PTHR33121:SF70">
    <property type="entry name" value="SIGNALING PROTEIN YKOW"/>
    <property type="match status" value="1"/>
</dbReference>
<dbReference type="PANTHER" id="PTHR33121">
    <property type="entry name" value="CYCLIC DI-GMP PHOSPHODIESTERASE PDEF"/>
    <property type="match status" value="1"/>
</dbReference>
<evidence type="ECO:0000313" key="4">
    <source>
        <dbReference type="Proteomes" id="UP001424459"/>
    </source>
</evidence>
<name>A0ABP7UDW7_9SPHN</name>
<keyword evidence="1" id="KW-1133">Transmembrane helix</keyword>
<dbReference type="SMART" id="SM00052">
    <property type="entry name" value="EAL"/>
    <property type="match status" value="1"/>
</dbReference>
<accession>A0ABP7UDW7</accession>
<dbReference type="EMBL" id="BAABBR010000001">
    <property type="protein sequence ID" value="GAA4041224.1"/>
    <property type="molecule type" value="Genomic_DNA"/>
</dbReference>